<accession>A0A8S4MLQ5</accession>
<evidence type="ECO:0000313" key="9">
    <source>
        <dbReference type="Proteomes" id="UP000838412"/>
    </source>
</evidence>
<feature type="domain" description="Sushi" evidence="7">
    <location>
        <begin position="104"/>
        <end position="160"/>
    </location>
</feature>
<organism evidence="8 9">
    <name type="scientific">Branchiostoma lanceolatum</name>
    <name type="common">Common lancelet</name>
    <name type="synonym">Amphioxus lanceolatum</name>
    <dbReference type="NCBI Taxonomy" id="7740"/>
    <lineage>
        <taxon>Eukaryota</taxon>
        <taxon>Metazoa</taxon>
        <taxon>Chordata</taxon>
        <taxon>Cephalochordata</taxon>
        <taxon>Leptocardii</taxon>
        <taxon>Amphioxiformes</taxon>
        <taxon>Branchiostomatidae</taxon>
        <taxon>Branchiostoma</taxon>
    </lineage>
</organism>
<keyword evidence="3" id="KW-0677">Repeat</keyword>
<evidence type="ECO:0000256" key="3">
    <source>
        <dbReference type="ARBA" id="ARBA00022737"/>
    </source>
</evidence>
<dbReference type="AlphaFoldDB" id="A0A8S4MLQ5"/>
<evidence type="ECO:0000256" key="5">
    <source>
        <dbReference type="ARBA" id="ARBA00023180"/>
    </source>
</evidence>
<feature type="disulfide bond" evidence="6">
    <location>
        <begin position="74"/>
        <end position="101"/>
    </location>
</feature>
<evidence type="ECO:0000313" key="8">
    <source>
        <dbReference type="EMBL" id="CAH1276706.1"/>
    </source>
</evidence>
<keyword evidence="9" id="KW-1185">Reference proteome</keyword>
<dbReference type="InterPro" id="IPR035976">
    <property type="entry name" value="Sushi/SCR/CCP_sf"/>
</dbReference>
<evidence type="ECO:0000256" key="4">
    <source>
        <dbReference type="ARBA" id="ARBA00023157"/>
    </source>
</evidence>
<dbReference type="Pfam" id="PF00084">
    <property type="entry name" value="Sushi"/>
    <property type="match status" value="2"/>
</dbReference>
<evidence type="ECO:0000256" key="2">
    <source>
        <dbReference type="ARBA" id="ARBA00022729"/>
    </source>
</evidence>
<keyword evidence="1 6" id="KW-0768">Sushi</keyword>
<dbReference type="PROSITE" id="PS50923">
    <property type="entry name" value="SUSHI"/>
    <property type="match status" value="2"/>
</dbReference>
<proteinExistence type="predicted"/>
<dbReference type="SMART" id="SM00032">
    <property type="entry name" value="CCP"/>
    <property type="match status" value="2"/>
</dbReference>
<dbReference type="CDD" id="cd00033">
    <property type="entry name" value="CCP"/>
    <property type="match status" value="2"/>
</dbReference>
<dbReference type="SUPFAM" id="SSF57535">
    <property type="entry name" value="Complement control module/SCR domain"/>
    <property type="match status" value="2"/>
</dbReference>
<feature type="domain" description="Sushi" evidence="7">
    <location>
        <begin position="50"/>
        <end position="103"/>
    </location>
</feature>
<gene>
    <name evidence="8" type="primary">CSMD1</name>
    <name evidence="8" type="ORF">BLAG_LOCUS25808</name>
</gene>
<evidence type="ECO:0000256" key="6">
    <source>
        <dbReference type="PROSITE-ProRule" id="PRU00302"/>
    </source>
</evidence>
<dbReference type="Proteomes" id="UP000838412">
    <property type="component" value="Unassembled WGS sequence"/>
</dbReference>
<comment type="caution">
    <text evidence="8">The sequence shown here is derived from an EMBL/GenBank/DDBJ whole genome shotgun (WGS) entry which is preliminary data.</text>
</comment>
<comment type="caution">
    <text evidence="6">Lacks conserved residue(s) required for the propagation of feature annotation.</text>
</comment>
<dbReference type="PANTHER" id="PTHR46393:SF7">
    <property type="entry name" value="COMPLEMENT C2"/>
    <property type="match status" value="1"/>
</dbReference>
<evidence type="ECO:0000259" key="7">
    <source>
        <dbReference type="PROSITE" id="PS50923"/>
    </source>
</evidence>
<sequence>METAAAAQRDEDIHKAHHCFCPVWRLVPWIFNQDCRLHWELQRNPVFIFGLAPAPPYGSISGTFFLGETVTFTCIAKYELVGSSSRTCQTTQQWTGAQPTCVEIVCPPPEVTPNCEVNGGRTYGDTVTYTCVVGYKLTDGTGTRVCLATGEWDVTAPQCE</sequence>
<feature type="non-terminal residue" evidence="8">
    <location>
        <position position="1"/>
    </location>
</feature>
<dbReference type="Gene3D" id="2.10.70.10">
    <property type="entry name" value="Complement Module, domain 1"/>
    <property type="match status" value="2"/>
</dbReference>
<dbReference type="EMBL" id="CAKMNS010000087">
    <property type="protein sequence ID" value="CAH1276706.1"/>
    <property type="molecule type" value="Genomic_DNA"/>
</dbReference>
<keyword evidence="2" id="KW-0732">Signal</keyword>
<keyword evidence="5" id="KW-0325">Glycoprotein</keyword>
<dbReference type="InterPro" id="IPR000436">
    <property type="entry name" value="Sushi_SCR_CCP_dom"/>
</dbReference>
<name>A0A8S4MLQ5_BRALA</name>
<dbReference type="PANTHER" id="PTHR46393">
    <property type="entry name" value="SUSHI DOMAIN-CONTAINING PROTEIN"/>
    <property type="match status" value="1"/>
</dbReference>
<dbReference type="OrthoDB" id="406096at2759"/>
<protein>
    <submittedName>
        <fullName evidence="8">CSMD1 protein</fullName>
    </submittedName>
</protein>
<reference evidence="8" key="1">
    <citation type="submission" date="2022-01" db="EMBL/GenBank/DDBJ databases">
        <authorList>
            <person name="Braso-Vives M."/>
        </authorList>
    </citation>
    <scope>NUCLEOTIDE SEQUENCE</scope>
</reference>
<evidence type="ECO:0000256" key="1">
    <source>
        <dbReference type="ARBA" id="ARBA00022659"/>
    </source>
</evidence>
<keyword evidence="4 6" id="KW-1015">Disulfide bond</keyword>